<dbReference type="CDD" id="cd10028">
    <property type="entry name" value="UDG-F2_TDG_MUG"/>
    <property type="match status" value="1"/>
</dbReference>
<gene>
    <name evidence="5" type="ORF">X975_04233</name>
</gene>
<keyword evidence="6" id="KW-1185">Reference proteome</keyword>
<dbReference type="SUPFAM" id="SSF52141">
    <property type="entry name" value="Uracil-DNA glycosylase-like"/>
    <property type="match status" value="1"/>
</dbReference>
<dbReference type="InterPro" id="IPR005122">
    <property type="entry name" value="Uracil-DNA_glycosylase-like"/>
</dbReference>
<dbReference type="Proteomes" id="UP000054359">
    <property type="component" value="Unassembled WGS sequence"/>
</dbReference>
<evidence type="ECO:0000313" key="6">
    <source>
        <dbReference type="Proteomes" id="UP000054359"/>
    </source>
</evidence>
<feature type="non-terminal residue" evidence="5">
    <location>
        <position position="80"/>
    </location>
</feature>
<dbReference type="Pfam" id="PF03167">
    <property type="entry name" value="UDG"/>
    <property type="match status" value="1"/>
</dbReference>
<dbReference type="GO" id="GO:0005634">
    <property type="term" value="C:nucleus"/>
    <property type="evidence" value="ECO:0007669"/>
    <property type="project" value="TreeGrafter"/>
</dbReference>
<name>A0A087UX68_STEMI</name>
<dbReference type="PANTHER" id="PTHR12159:SF9">
    <property type="entry name" value="G_T MISMATCH-SPECIFIC THYMINE DNA GLYCOSYLASE"/>
    <property type="match status" value="1"/>
</dbReference>
<proteinExistence type="predicted"/>
<accession>A0A087UX68</accession>
<dbReference type="OMA" id="NNKWICE"/>
<dbReference type="OrthoDB" id="6416114at2759"/>
<sequence>MSAVDDFKLISHGIGFTNIVSRPTKGSADLSRKEIREGAEILLSKLRKYQPKIAVFNGKMIYEVFSGKKNFDFGRQPDPI</sequence>
<dbReference type="GO" id="GO:0008263">
    <property type="term" value="F:pyrimidine-specific mismatch base pair DNA N-glycosylase activity"/>
    <property type="evidence" value="ECO:0007669"/>
    <property type="project" value="TreeGrafter"/>
</dbReference>
<organism evidence="5 6">
    <name type="scientific">Stegodyphus mimosarum</name>
    <name type="common">African social velvet spider</name>
    <dbReference type="NCBI Taxonomy" id="407821"/>
    <lineage>
        <taxon>Eukaryota</taxon>
        <taxon>Metazoa</taxon>
        <taxon>Ecdysozoa</taxon>
        <taxon>Arthropoda</taxon>
        <taxon>Chelicerata</taxon>
        <taxon>Arachnida</taxon>
        <taxon>Araneae</taxon>
        <taxon>Araneomorphae</taxon>
        <taxon>Entelegynae</taxon>
        <taxon>Eresoidea</taxon>
        <taxon>Eresidae</taxon>
        <taxon>Stegodyphus</taxon>
    </lineage>
</organism>
<dbReference type="GO" id="GO:0006285">
    <property type="term" value="P:base-excision repair, AP site formation"/>
    <property type="evidence" value="ECO:0007669"/>
    <property type="project" value="InterPro"/>
</dbReference>
<protein>
    <submittedName>
        <fullName evidence="5">G/T mismatch-specific thymine DNA glycosylase</fullName>
    </submittedName>
</protein>
<dbReference type="InterPro" id="IPR015637">
    <property type="entry name" value="MUG/TDG"/>
</dbReference>
<evidence type="ECO:0000259" key="4">
    <source>
        <dbReference type="Pfam" id="PF03167"/>
    </source>
</evidence>
<dbReference type="Gene3D" id="3.40.470.10">
    <property type="entry name" value="Uracil-DNA glycosylase-like domain"/>
    <property type="match status" value="1"/>
</dbReference>
<dbReference type="STRING" id="407821.A0A087UX68"/>
<evidence type="ECO:0000313" key="5">
    <source>
        <dbReference type="EMBL" id="KFM81957.1"/>
    </source>
</evidence>
<dbReference type="GO" id="GO:0004844">
    <property type="term" value="F:uracil DNA N-glycosylase activity"/>
    <property type="evidence" value="ECO:0007669"/>
    <property type="project" value="TreeGrafter"/>
</dbReference>
<evidence type="ECO:0000256" key="2">
    <source>
        <dbReference type="ARBA" id="ARBA00022801"/>
    </source>
</evidence>
<dbReference type="PANTHER" id="PTHR12159">
    <property type="entry name" value="G/T AND G/U MISMATCH-SPECIFIC DNA GLYCOSYLASE"/>
    <property type="match status" value="1"/>
</dbReference>
<evidence type="ECO:0000256" key="3">
    <source>
        <dbReference type="ARBA" id="ARBA00023204"/>
    </source>
</evidence>
<dbReference type="InterPro" id="IPR036895">
    <property type="entry name" value="Uracil-DNA_glycosylase-like_sf"/>
</dbReference>
<keyword evidence="1" id="KW-0227">DNA damage</keyword>
<reference evidence="5 6" key="1">
    <citation type="submission" date="2013-11" db="EMBL/GenBank/DDBJ databases">
        <title>Genome sequencing of Stegodyphus mimosarum.</title>
        <authorList>
            <person name="Bechsgaard J."/>
        </authorList>
    </citation>
    <scope>NUCLEOTIDE SEQUENCE [LARGE SCALE GENOMIC DNA]</scope>
</reference>
<dbReference type="EMBL" id="KK122121">
    <property type="protein sequence ID" value="KFM81957.1"/>
    <property type="molecule type" value="Genomic_DNA"/>
</dbReference>
<keyword evidence="2" id="KW-0378">Hydrolase</keyword>
<feature type="domain" description="Uracil-DNA glycosylase-like" evidence="4">
    <location>
        <begin position="8"/>
        <end position="68"/>
    </location>
</feature>
<evidence type="ECO:0000256" key="1">
    <source>
        <dbReference type="ARBA" id="ARBA00022763"/>
    </source>
</evidence>
<keyword evidence="3" id="KW-0234">DNA repair</keyword>
<dbReference type="AlphaFoldDB" id="A0A087UX68"/>